<accession>A0A6N9VK49</accession>
<feature type="transmembrane region" description="Helical" evidence="1">
    <location>
        <begin position="14"/>
        <end position="33"/>
    </location>
</feature>
<feature type="transmembrane region" description="Helical" evidence="1">
    <location>
        <begin position="40"/>
        <end position="60"/>
    </location>
</feature>
<sequence length="226" mass="23404">MSVLSLQSPSATGFFVWSLLGVLFAAVPLIAWSRIARTRGVGYATAAVLFAAGGLLVAIQHGGVPAVPRADAHLLFTVAAPLLIVLGVRLEKGQKGHATEAWGRRRSTAVGVLGTQFVLTLAASALYFLMGAGASVPPATAVPDLPPGLIALSEGSSCGSSSCARSVTVGSRDGLTPAEIVRKLDRPSGWTCRPNGWLLDRRPRCVGVTETNGKVQLNVTLSDLIP</sequence>
<evidence type="ECO:0000313" key="3">
    <source>
        <dbReference type="Proteomes" id="UP000471648"/>
    </source>
</evidence>
<feature type="transmembrane region" description="Helical" evidence="1">
    <location>
        <begin position="110"/>
        <end position="130"/>
    </location>
</feature>
<keyword evidence="1" id="KW-1133">Transmembrane helix</keyword>
<keyword evidence="1" id="KW-0472">Membrane</keyword>
<dbReference type="EMBL" id="JAAGME010001305">
    <property type="protein sequence ID" value="NEB71439.1"/>
    <property type="molecule type" value="Genomic_DNA"/>
</dbReference>
<gene>
    <name evidence="2" type="ORF">G3I39_30885</name>
</gene>
<reference evidence="2 3" key="1">
    <citation type="submission" date="2020-01" db="EMBL/GenBank/DDBJ databases">
        <title>Insect and environment-associated Actinomycetes.</title>
        <authorList>
            <person name="Currrie C."/>
            <person name="Chevrette M."/>
            <person name="Carlson C."/>
            <person name="Stubbendieck R."/>
            <person name="Wendt-Pienkowski E."/>
        </authorList>
    </citation>
    <scope>NUCLEOTIDE SEQUENCE [LARGE SCALE GENOMIC DNA]</scope>
    <source>
        <strain evidence="2 3">SID14438</strain>
    </source>
</reference>
<evidence type="ECO:0000313" key="2">
    <source>
        <dbReference type="EMBL" id="NEB71439.1"/>
    </source>
</evidence>
<dbReference type="Proteomes" id="UP000471648">
    <property type="component" value="Unassembled WGS sequence"/>
</dbReference>
<comment type="caution">
    <text evidence="2">The sequence shown here is derived from an EMBL/GenBank/DDBJ whole genome shotgun (WGS) entry which is preliminary data.</text>
</comment>
<proteinExistence type="predicted"/>
<dbReference type="AlphaFoldDB" id="A0A6N9VK49"/>
<dbReference type="RefSeq" id="WP_164358636.1">
    <property type="nucleotide sequence ID" value="NZ_JAAGME010001305.1"/>
</dbReference>
<protein>
    <submittedName>
        <fullName evidence="2">MFS transporter</fullName>
    </submittedName>
</protein>
<feature type="transmembrane region" description="Helical" evidence="1">
    <location>
        <begin position="72"/>
        <end position="90"/>
    </location>
</feature>
<evidence type="ECO:0000256" key="1">
    <source>
        <dbReference type="SAM" id="Phobius"/>
    </source>
</evidence>
<keyword evidence="1" id="KW-0812">Transmembrane</keyword>
<name>A0A6N9VK49_STRMI</name>
<organism evidence="2 3">
    <name type="scientific">Streptomyces microflavus</name>
    <name type="common">Streptomyces lipmanii</name>
    <dbReference type="NCBI Taxonomy" id="1919"/>
    <lineage>
        <taxon>Bacteria</taxon>
        <taxon>Bacillati</taxon>
        <taxon>Actinomycetota</taxon>
        <taxon>Actinomycetes</taxon>
        <taxon>Kitasatosporales</taxon>
        <taxon>Streptomycetaceae</taxon>
        <taxon>Streptomyces</taxon>
    </lineage>
</organism>